<dbReference type="InterPro" id="IPR013783">
    <property type="entry name" value="Ig-like_fold"/>
</dbReference>
<dbReference type="Pfam" id="PF07679">
    <property type="entry name" value="I-set"/>
    <property type="match status" value="1"/>
</dbReference>
<dbReference type="InterPro" id="IPR013098">
    <property type="entry name" value="Ig_I-set"/>
</dbReference>
<name>S7Q384_MYOBR</name>
<evidence type="ECO:0000256" key="1">
    <source>
        <dbReference type="SAM" id="Phobius"/>
    </source>
</evidence>
<proteinExistence type="predicted"/>
<dbReference type="EMBL" id="KE164129">
    <property type="protein sequence ID" value="EPQ15337.1"/>
    <property type="molecule type" value="Genomic_DNA"/>
</dbReference>
<evidence type="ECO:0000313" key="3">
    <source>
        <dbReference type="EMBL" id="EPQ15337.1"/>
    </source>
</evidence>
<accession>S7Q384</accession>
<evidence type="ECO:0000259" key="2">
    <source>
        <dbReference type="Pfam" id="PF07679"/>
    </source>
</evidence>
<dbReference type="SUPFAM" id="SSF48726">
    <property type="entry name" value="Immunoglobulin"/>
    <property type="match status" value="1"/>
</dbReference>
<sequence length="94" mass="10471">MCSKNGTFTLYRVTEDDTGVYVIRASNEVGDESERTEISVMRREGNKDYFSPGLLVLYCASSLIIPAIGMIVYFARKANMKGSYSLVEAQKSKV</sequence>
<reference evidence="3 4" key="1">
    <citation type="journal article" date="2013" name="Nat. Commun.">
        <title>Genome analysis reveals insights into physiology and longevity of the Brandt's bat Myotis brandtii.</title>
        <authorList>
            <person name="Seim I."/>
            <person name="Fang X."/>
            <person name="Xiong Z."/>
            <person name="Lobanov A.V."/>
            <person name="Huang Z."/>
            <person name="Ma S."/>
            <person name="Feng Y."/>
            <person name="Turanov A.A."/>
            <person name="Zhu Y."/>
            <person name="Lenz T.L."/>
            <person name="Gerashchenko M.V."/>
            <person name="Fan D."/>
            <person name="Hee Yim S."/>
            <person name="Yao X."/>
            <person name="Jordan D."/>
            <person name="Xiong Y."/>
            <person name="Ma Y."/>
            <person name="Lyapunov A.N."/>
            <person name="Chen G."/>
            <person name="Kulakova O.I."/>
            <person name="Sun Y."/>
            <person name="Lee S.G."/>
            <person name="Bronson R.T."/>
            <person name="Moskalev A.A."/>
            <person name="Sunyaev S.R."/>
            <person name="Zhang G."/>
            <person name="Krogh A."/>
            <person name="Wang J."/>
            <person name="Gladyshev V.N."/>
        </authorList>
    </citation>
    <scope>NUCLEOTIDE SEQUENCE [LARGE SCALE GENOMIC DNA]</scope>
</reference>
<keyword evidence="4" id="KW-1185">Reference proteome</keyword>
<feature type="domain" description="Immunoglobulin I-set" evidence="2">
    <location>
        <begin position="4"/>
        <end position="40"/>
    </location>
</feature>
<organism evidence="3 4">
    <name type="scientific">Myotis brandtii</name>
    <name type="common">Brandt's bat</name>
    <dbReference type="NCBI Taxonomy" id="109478"/>
    <lineage>
        <taxon>Eukaryota</taxon>
        <taxon>Metazoa</taxon>
        <taxon>Chordata</taxon>
        <taxon>Craniata</taxon>
        <taxon>Vertebrata</taxon>
        <taxon>Euteleostomi</taxon>
        <taxon>Mammalia</taxon>
        <taxon>Eutheria</taxon>
        <taxon>Laurasiatheria</taxon>
        <taxon>Chiroptera</taxon>
        <taxon>Yangochiroptera</taxon>
        <taxon>Vespertilionidae</taxon>
        <taxon>Myotis</taxon>
    </lineage>
</organism>
<dbReference type="InterPro" id="IPR036179">
    <property type="entry name" value="Ig-like_dom_sf"/>
</dbReference>
<keyword evidence="1" id="KW-0812">Transmembrane</keyword>
<dbReference type="Gene3D" id="2.60.40.10">
    <property type="entry name" value="Immunoglobulins"/>
    <property type="match status" value="1"/>
</dbReference>
<protein>
    <submittedName>
        <fullName evidence="3">Vascular cell adhesion protein 1</fullName>
    </submittedName>
</protein>
<evidence type="ECO:0000313" key="4">
    <source>
        <dbReference type="Proteomes" id="UP000052978"/>
    </source>
</evidence>
<dbReference type="Proteomes" id="UP000052978">
    <property type="component" value="Unassembled WGS sequence"/>
</dbReference>
<dbReference type="CDD" id="cd00096">
    <property type="entry name" value="Ig"/>
    <property type="match status" value="1"/>
</dbReference>
<keyword evidence="1" id="KW-1133">Transmembrane helix</keyword>
<gene>
    <name evidence="3" type="ORF">D623_10018711</name>
</gene>
<feature type="transmembrane region" description="Helical" evidence="1">
    <location>
        <begin position="55"/>
        <end position="75"/>
    </location>
</feature>
<keyword evidence="1" id="KW-0472">Membrane</keyword>
<dbReference type="AlphaFoldDB" id="S7Q384"/>